<evidence type="ECO:0000313" key="11">
    <source>
        <dbReference type="Proteomes" id="UP000033618"/>
    </source>
</evidence>
<dbReference type="Pfam" id="PF08352">
    <property type="entry name" value="oligo_HPY"/>
    <property type="match status" value="1"/>
</dbReference>
<evidence type="ECO:0000256" key="7">
    <source>
        <dbReference type="ARBA" id="ARBA00022840"/>
    </source>
</evidence>
<dbReference type="PATRIC" id="fig|28092.6.peg.2802"/>
<name>A0A0F5K0F8_9BURK</name>
<protein>
    <submittedName>
        <fullName evidence="10">Peptide ABC transporter substrate-binding protein</fullName>
    </submittedName>
</protein>
<dbReference type="GO" id="GO:0055085">
    <property type="term" value="P:transmembrane transport"/>
    <property type="evidence" value="ECO:0007669"/>
    <property type="project" value="UniProtKB-ARBA"/>
</dbReference>
<dbReference type="GO" id="GO:0005524">
    <property type="term" value="F:ATP binding"/>
    <property type="evidence" value="ECO:0007669"/>
    <property type="project" value="UniProtKB-KW"/>
</dbReference>
<keyword evidence="11" id="KW-1185">Reference proteome</keyword>
<keyword evidence="5" id="KW-0997">Cell inner membrane</keyword>
<dbReference type="GO" id="GO:0016887">
    <property type="term" value="F:ATP hydrolysis activity"/>
    <property type="evidence" value="ECO:0007669"/>
    <property type="project" value="InterPro"/>
</dbReference>
<dbReference type="SUPFAM" id="SSF52540">
    <property type="entry name" value="P-loop containing nucleoside triphosphate hydrolases"/>
    <property type="match status" value="1"/>
</dbReference>
<dbReference type="InterPro" id="IPR003593">
    <property type="entry name" value="AAA+_ATPase"/>
</dbReference>
<dbReference type="STRING" id="28092.WM40_11925"/>
<evidence type="ECO:0000256" key="3">
    <source>
        <dbReference type="ARBA" id="ARBA00022448"/>
    </source>
</evidence>
<dbReference type="GO" id="GO:0015833">
    <property type="term" value="P:peptide transport"/>
    <property type="evidence" value="ECO:0007669"/>
    <property type="project" value="InterPro"/>
</dbReference>
<dbReference type="GO" id="GO:0005886">
    <property type="term" value="C:plasma membrane"/>
    <property type="evidence" value="ECO:0007669"/>
    <property type="project" value="UniProtKB-SubCell"/>
</dbReference>
<dbReference type="Gene3D" id="3.40.50.300">
    <property type="entry name" value="P-loop containing nucleotide triphosphate hydrolases"/>
    <property type="match status" value="1"/>
</dbReference>
<evidence type="ECO:0000259" key="9">
    <source>
        <dbReference type="PROSITE" id="PS50893"/>
    </source>
</evidence>
<evidence type="ECO:0000313" key="10">
    <source>
        <dbReference type="EMBL" id="KKB63430.1"/>
    </source>
</evidence>
<dbReference type="InterPro" id="IPR003439">
    <property type="entry name" value="ABC_transporter-like_ATP-bd"/>
</dbReference>
<feature type="domain" description="ABC transporter" evidence="9">
    <location>
        <begin position="5"/>
        <end position="255"/>
    </location>
</feature>
<gene>
    <name evidence="10" type="ORF">WM40_11925</name>
</gene>
<dbReference type="EMBL" id="LAQU01000010">
    <property type="protein sequence ID" value="KKB63430.1"/>
    <property type="molecule type" value="Genomic_DNA"/>
</dbReference>
<dbReference type="PANTHER" id="PTHR43297:SF2">
    <property type="entry name" value="DIPEPTIDE TRANSPORT ATP-BINDING PROTEIN DPPD"/>
    <property type="match status" value="1"/>
</dbReference>
<dbReference type="SMART" id="SM00382">
    <property type="entry name" value="AAA"/>
    <property type="match status" value="1"/>
</dbReference>
<dbReference type="PANTHER" id="PTHR43297">
    <property type="entry name" value="OLIGOPEPTIDE TRANSPORT ATP-BINDING PROTEIN APPD"/>
    <property type="match status" value="1"/>
</dbReference>
<sequence length="340" mass="36688">MSALLEVQDLRVDLPTPNGVLHAVRGIDFHIDRGEMLCLVGESGCGKSMTSLAIMDLLPRRAVRTSGQLRFDSITLPGLSAKSMNALRGARMSMIFQEPMTSLNPSFTLGDQLCETLLQHRKVSRTVARDRAVYLLERTGIPQAAVRMRQYPHQLSGGLRQRVMIAMALMCEPDLIIADEPTTALDVTVQAQILKLIRELQKEFGTAVLFITHDLGVVARIADRVAVMYAGQIIETAPVNELFATPSHPYTQGLLNCIPVRGKTAPGSHLAAISGTVPSLVGEITGCPFRNRCPNAHAACEKTPPELSVGPNHQVRCVLAKSSGVLPAAIPCSNMVGEAV</sequence>
<dbReference type="RefSeq" id="WP_046152947.1">
    <property type="nucleotide sequence ID" value="NZ_CADFGU010000003.1"/>
</dbReference>
<evidence type="ECO:0000256" key="8">
    <source>
        <dbReference type="ARBA" id="ARBA00023136"/>
    </source>
</evidence>
<dbReference type="NCBIfam" id="TIGR01727">
    <property type="entry name" value="oligo_HPY"/>
    <property type="match status" value="1"/>
</dbReference>
<proteinExistence type="inferred from homology"/>
<reference evidence="10 11" key="1">
    <citation type="submission" date="2015-03" db="EMBL/GenBank/DDBJ databases">
        <title>Draft Genome Sequence of Burkholderia andropogonis type strain ICMP2807, isolated from Sorghum bicolor.</title>
        <authorList>
            <person name="Lopes-Santos L."/>
            <person name="Castro D.B."/>
            <person name="Ottoboni L.M."/>
            <person name="Park D."/>
            <person name="Weirc B.S."/>
            <person name="Destefano S.A."/>
        </authorList>
    </citation>
    <scope>NUCLEOTIDE SEQUENCE [LARGE SCALE GENOMIC DNA]</scope>
    <source>
        <strain evidence="10 11">ICMP2807</strain>
    </source>
</reference>
<keyword evidence="8" id="KW-0472">Membrane</keyword>
<dbReference type="InterPro" id="IPR013563">
    <property type="entry name" value="Oligopep_ABC_C"/>
</dbReference>
<dbReference type="Proteomes" id="UP000033618">
    <property type="component" value="Unassembled WGS sequence"/>
</dbReference>
<evidence type="ECO:0000256" key="1">
    <source>
        <dbReference type="ARBA" id="ARBA00004417"/>
    </source>
</evidence>
<evidence type="ECO:0000256" key="5">
    <source>
        <dbReference type="ARBA" id="ARBA00022519"/>
    </source>
</evidence>
<keyword evidence="3" id="KW-0813">Transport</keyword>
<keyword evidence="6" id="KW-0547">Nucleotide-binding</keyword>
<dbReference type="OrthoDB" id="9802772at2"/>
<comment type="similarity">
    <text evidence="2">Belongs to the ABC transporter superfamily.</text>
</comment>
<dbReference type="Pfam" id="PF00005">
    <property type="entry name" value="ABC_tran"/>
    <property type="match status" value="1"/>
</dbReference>
<evidence type="ECO:0000256" key="6">
    <source>
        <dbReference type="ARBA" id="ARBA00022741"/>
    </source>
</evidence>
<dbReference type="FunFam" id="3.40.50.300:FF:000016">
    <property type="entry name" value="Oligopeptide ABC transporter ATP-binding component"/>
    <property type="match status" value="1"/>
</dbReference>
<dbReference type="CDD" id="cd03257">
    <property type="entry name" value="ABC_NikE_OppD_transporters"/>
    <property type="match status" value="1"/>
</dbReference>
<evidence type="ECO:0000256" key="2">
    <source>
        <dbReference type="ARBA" id="ARBA00005417"/>
    </source>
</evidence>
<accession>A0A0F5K0F8</accession>
<comment type="subcellular location">
    <subcellularLocation>
        <location evidence="1">Cell inner membrane</location>
        <topology evidence="1">Peripheral membrane protein</topology>
    </subcellularLocation>
</comment>
<evidence type="ECO:0000256" key="4">
    <source>
        <dbReference type="ARBA" id="ARBA00022475"/>
    </source>
</evidence>
<comment type="caution">
    <text evidence="10">The sequence shown here is derived from an EMBL/GenBank/DDBJ whole genome shotgun (WGS) entry which is preliminary data.</text>
</comment>
<keyword evidence="4" id="KW-1003">Cell membrane</keyword>
<organism evidence="10 11">
    <name type="scientific">Robbsia andropogonis</name>
    <dbReference type="NCBI Taxonomy" id="28092"/>
    <lineage>
        <taxon>Bacteria</taxon>
        <taxon>Pseudomonadati</taxon>
        <taxon>Pseudomonadota</taxon>
        <taxon>Betaproteobacteria</taxon>
        <taxon>Burkholderiales</taxon>
        <taxon>Burkholderiaceae</taxon>
        <taxon>Robbsia</taxon>
    </lineage>
</organism>
<dbReference type="PROSITE" id="PS50893">
    <property type="entry name" value="ABC_TRANSPORTER_2"/>
    <property type="match status" value="1"/>
</dbReference>
<dbReference type="InterPro" id="IPR050388">
    <property type="entry name" value="ABC_Ni/Peptide_Import"/>
</dbReference>
<keyword evidence="7" id="KW-0067">ATP-binding</keyword>
<dbReference type="AlphaFoldDB" id="A0A0F5K0F8"/>
<dbReference type="InterPro" id="IPR027417">
    <property type="entry name" value="P-loop_NTPase"/>
</dbReference>